<evidence type="ECO:0000256" key="2">
    <source>
        <dbReference type="ARBA" id="ARBA00022801"/>
    </source>
</evidence>
<sequence length="225" mass="25645">MNASGIKALLLDLDDTLFDDSHATHQAFSAFIGPHAARFAESEPELFRRWRACVDRHWRRFEAGELTIEQQRHERLRDFLGLPHIAEDVAARLFQPYMDAYRRHRRLTPGAADFLDATRHLIRIIVSNGGAEQQQAKLAHLGIAHHFRHVVTVEDAGAAKPDPRIFRHALALESLAPEHCLMVGDDLERDIEPARRLGMAACHVSHDRHAAVFQQLSEQLHTHEH</sequence>
<evidence type="ECO:0000313" key="4">
    <source>
        <dbReference type="EMBL" id="AOZ51480.1"/>
    </source>
</evidence>
<dbReference type="SFLD" id="SFLDG01129">
    <property type="entry name" value="C1.5:_HAD__Beta-PGM__Phosphata"/>
    <property type="match status" value="1"/>
</dbReference>
<accession>A0A1D9LJH0</accession>
<dbReference type="NCBIfam" id="TIGR01549">
    <property type="entry name" value="HAD-SF-IA-v1"/>
    <property type="match status" value="1"/>
</dbReference>
<dbReference type="Pfam" id="PF00702">
    <property type="entry name" value="Hydrolase"/>
    <property type="match status" value="1"/>
</dbReference>
<dbReference type="PRINTS" id="PR00413">
    <property type="entry name" value="HADHALOGNASE"/>
</dbReference>
<dbReference type="Proteomes" id="UP000178776">
    <property type="component" value="Chromosome"/>
</dbReference>
<organism evidence="4 5">
    <name type="scientific">Chromobacterium vaccinii</name>
    <dbReference type="NCBI Taxonomy" id="1108595"/>
    <lineage>
        <taxon>Bacteria</taxon>
        <taxon>Pseudomonadati</taxon>
        <taxon>Pseudomonadota</taxon>
        <taxon>Betaproteobacteria</taxon>
        <taxon>Neisseriales</taxon>
        <taxon>Chromobacteriaceae</taxon>
        <taxon>Chromobacterium</taxon>
    </lineage>
</organism>
<dbReference type="GeneID" id="68842849"/>
<dbReference type="PANTHER" id="PTHR46470">
    <property type="entry name" value="N-ACYLNEURAMINATE-9-PHOSPHATASE"/>
    <property type="match status" value="1"/>
</dbReference>
<dbReference type="InterPro" id="IPR023214">
    <property type="entry name" value="HAD_sf"/>
</dbReference>
<dbReference type="GO" id="GO:0044281">
    <property type="term" value="P:small molecule metabolic process"/>
    <property type="evidence" value="ECO:0007669"/>
    <property type="project" value="UniProtKB-ARBA"/>
</dbReference>
<dbReference type="Gene3D" id="3.40.50.1000">
    <property type="entry name" value="HAD superfamily/HAD-like"/>
    <property type="match status" value="1"/>
</dbReference>
<dbReference type="NCBIfam" id="TIGR01509">
    <property type="entry name" value="HAD-SF-IA-v3"/>
    <property type="match status" value="1"/>
</dbReference>
<reference evidence="4 5" key="1">
    <citation type="submission" date="2016-10" db="EMBL/GenBank/DDBJ databases">
        <title>Chromobacterium muskegensis sp. nov., an insecticidal bacterium isolated from Sphagnum bogs.</title>
        <authorList>
            <person name="Sparks M.E."/>
            <person name="Blackburn M.B."/>
            <person name="Gundersen-Rindal D.E."/>
            <person name="Mitchell A."/>
            <person name="Farrar R."/>
            <person name="Kuhar D."/>
        </authorList>
    </citation>
    <scope>NUCLEOTIDE SEQUENCE [LARGE SCALE GENOMIC DNA]</scope>
    <source>
        <strain evidence="4 5">21-1</strain>
    </source>
</reference>
<dbReference type="KEGG" id="cvc:BKX93_16710"/>
<evidence type="ECO:0000256" key="3">
    <source>
        <dbReference type="ARBA" id="ARBA00022842"/>
    </source>
</evidence>
<dbReference type="EMBL" id="CP017707">
    <property type="protein sequence ID" value="AOZ51480.1"/>
    <property type="molecule type" value="Genomic_DNA"/>
</dbReference>
<dbReference type="SUPFAM" id="SSF56784">
    <property type="entry name" value="HAD-like"/>
    <property type="match status" value="1"/>
</dbReference>
<dbReference type="InterPro" id="IPR023198">
    <property type="entry name" value="PGP-like_dom2"/>
</dbReference>
<name>A0A1D9LJH0_9NEIS</name>
<dbReference type="InterPro" id="IPR051400">
    <property type="entry name" value="HAD-like_hydrolase"/>
</dbReference>
<dbReference type="STRING" id="1108595.BKX93_16710"/>
<comment type="cofactor">
    <cofactor evidence="1">
        <name>Mg(2+)</name>
        <dbReference type="ChEBI" id="CHEBI:18420"/>
    </cofactor>
</comment>
<proteinExistence type="predicted"/>
<gene>
    <name evidence="4" type="ORF">BKX93_16710</name>
</gene>
<dbReference type="InterPro" id="IPR036412">
    <property type="entry name" value="HAD-like_sf"/>
</dbReference>
<dbReference type="SFLD" id="SFLDS00003">
    <property type="entry name" value="Haloacid_Dehalogenase"/>
    <property type="match status" value="1"/>
</dbReference>
<dbReference type="RefSeq" id="WP_070980643.1">
    <property type="nucleotide sequence ID" value="NZ_CP017707.1"/>
</dbReference>
<evidence type="ECO:0008006" key="6">
    <source>
        <dbReference type="Google" id="ProtNLM"/>
    </source>
</evidence>
<dbReference type="PANTHER" id="PTHR46470:SF4">
    <property type="entry name" value="5-AMINO-6-(5-PHOSPHO-D-RIBITYLAMINO)URACIL PHOSPHATASE YIGB"/>
    <property type="match status" value="1"/>
</dbReference>
<evidence type="ECO:0000313" key="5">
    <source>
        <dbReference type="Proteomes" id="UP000178776"/>
    </source>
</evidence>
<dbReference type="InterPro" id="IPR006439">
    <property type="entry name" value="HAD-SF_hydro_IA"/>
</dbReference>
<protein>
    <recommendedName>
        <fullName evidence="6">HAD family hydrolase</fullName>
    </recommendedName>
</protein>
<keyword evidence="3" id="KW-0460">Magnesium</keyword>
<evidence type="ECO:0000256" key="1">
    <source>
        <dbReference type="ARBA" id="ARBA00001946"/>
    </source>
</evidence>
<dbReference type="Gene3D" id="1.10.150.240">
    <property type="entry name" value="Putative phosphatase, domain 2"/>
    <property type="match status" value="1"/>
</dbReference>
<dbReference type="AlphaFoldDB" id="A0A1D9LJH0"/>
<keyword evidence="2" id="KW-0378">Hydrolase</keyword>
<dbReference type="GO" id="GO:0016787">
    <property type="term" value="F:hydrolase activity"/>
    <property type="evidence" value="ECO:0007669"/>
    <property type="project" value="UniProtKB-KW"/>
</dbReference>